<dbReference type="AlphaFoldDB" id="A0A080LXH5"/>
<name>A0A080LXH5_9PROT</name>
<reference evidence="2 3" key="1">
    <citation type="submission" date="2014-02" db="EMBL/GenBank/DDBJ databases">
        <title>Expanding our view of genomic diversity in Candidatus Accumulibacter clades.</title>
        <authorList>
            <person name="Skennerton C.T."/>
            <person name="Barr J.J."/>
            <person name="Slater F.R."/>
            <person name="Bond P.L."/>
            <person name="Tyson G.W."/>
        </authorList>
    </citation>
    <scope>NUCLEOTIDE SEQUENCE [LARGE SCALE GENOMIC DNA]</scope>
    <source>
        <strain evidence="3">BA-91</strain>
    </source>
</reference>
<comment type="caution">
    <text evidence="2">The sequence shown here is derived from an EMBL/GenBank/DDBJ whole genome shotgun (WGS) entry which is preliminary data.</text>
</comment>
<protein>
    <submittedName>
        <fullName evidence="2">Uncharacterized protein</fullName>
    </submittedName>
</protein>
<dbReference type="Proteomes" id="UP000020077">
    <property type="component" value="Unassembled WGS sequence"/>
</dbReference>
<accession>A0A080LXH5</accession>
<evidence type="ECO:0000313" key="2">
    <source>
        <dbReference type="EMBL" id="KFB73547.1"/>
    </source>
</evidence>
<evidence type="ECO:0000313" key="3">
    <source>
        <dbReference type="Proteomes" id="UP000020077"/>
    </source>
</evidence>
<proteinExistence type="predicted"/>
<gene>
    <name evidence="2" type="ORF">AW09_001194</name>
</gene>
<dbReference type="EMBL" id="JDVG02000202">
    <property type="protein sequence ID" value="KFB73547.1"/>
    <property type="molecule type" value="Genomic_DNA"/>
</dbReference>
<feature type="compositionally biased region" description="Low complexity" evidence="1">
    <location>
        <begin position="64"/>
        <end position="77"/>
    </location>
</feature>
<sequence length="146" mass="14116">MPSPTADQLAGLVRSTLDSAGIHGRDAPGLARALAKTTAQALAMFLTQAEVLPGIPASAPPPANSGSTVGPGSLLSPPAGPTAAQLENLALADLKGEGIAGANAPDLAKVIAGSLAQAIELFTAQVQVAPGIAISGLVTTAPGSLI</sequence>
<organism evidence="2 3">
    <name type="scientific">Candidatus Accumulibacter phosphatis</name>
    <dbReference type="NCBI Taxonomy" id="327160"/>
    <lineage>
        <taxon>Bacteria</taxon>
        <taxon>Pseudomonadati</taxon>
        <taxon>Pseudomonadota</taxon>
        <taxon>Betaproteobacteria</taxon>
        <taxon>Candidatus Accumulibacter</taxon>
    </lineage>
</organism>
<evidence type="ECO:0000256" key="1">
    <source>
        <dbReference type="SAM" id="MobiDB-lite"/>
    </source>
</evidence>
<feature type="region of interest" description="Disordered" evidence="1">
    <location>
        <begin position="55"/>
        <end position="80"/>
    </location>
</feature>